<proteinExistence type="predicted"/>
<reference evidence="1" key="2">
    <citation type="submission" date="2020-09" db="EMBL/GenBank/DDBJ databases">
        <authorList>
            <person name="Sun Q."/>
            <person name="Sedlacek I."/>
        </authorList>
    </citation>
    <scope>NUCLEOTIDE SEQUENCE</scope>
    <source>
        <strain evidence="1">CCM 7684</strain>
    </source>
</reference>
<evidence type="ECO:0008006" key="3">
    <source>
        <dbReference type="Google" id="ProtNLM"/>
    </source>
</evidence>
<keyword evidence="2" id="KW-1185">Reference proteome</keyword>
<dbReference type="EMBL" id="BMCP01000004">
    <property type="protein sequence ID" value="GGE50920.1"/>
    <property type="molecule type" value="Genomic_DNA"/>
</dbReference>
<name>A0A8J2YKP9_9RHOB</name>
<dbReference type="Gene3D" id="2.40.160.20">
    <property type="match status" value="1"/>
</dbReference>
<dbReference type="InterPro" id="IPR018550">
    <property type="entry name" value="Lipid-A_deacylase-rel"/>
</dbReference>
<protein>
    <recommendedName>
        <fullName evidence="3">Acyloxyacyl hydrolase</fullName>
    </recommendedName>
</protein>
<dbReference type="Proteomes" id="UP000602745">
    <property type="component" value="Unassembled WGS sequence"/>
</dbReference>
<sequence>MYGEAPAATWRLFEEARLGVFAHDPDSPEEGSVDINGEILSSRLPLINPLSRWAWLSPRLHLGGTVNTAGDTSHAYAGLTWTADITQRIFIEGSFGGAIHDGETGDIVPNDRSDLGCSPLFREAGSIGYRVTTNWSVMASIEHLSNAGICDSNRGLTNYGVRVGYRF</sequence>
<evidence type="ECO:0000313" key="1">
    <source>
        <dbReference type="EMBL" id="GGE50920.1"/>
    </source>
</evidence>
<dbReference type="AlphaFoldDB" id="A0A8J2YKP9"/>
<accession>A0A8J2YKP9</accession>
<reference evidence="1" key="1">
    <citation type="journal article" date="2014" name="Int. J. Syst. Evol. Microbiol.">
        <title>Complete genome sequence of Corynebacterium casei LMG S-19264T (=DSM 44701T), isolated from a smear-ripened cheese.</title>
        <authorList>
            <consortium name="US DOE Joint Genome Institute (JGI-PGF)"/>
            <person name="Walter F."/>
            <person name="Albersmeier A."/>
            <person name="Kalinowski J."/>
            <person name="Ruckert C."/>
        </authorList>
    </citation>
    <scope>NUCLEOTIDE SEQUENCE</scope>
    <source>
        <strain evidence="1">CCM 7684</strain>
    </source>
</reference>
<dbReference type="Pfam" id="PF09411">
    <property type="entry name" value="PagL"/>
    <property type="match status" value="1"/>
</dbReference>
<comment type="caution">
    <text evidence="1">The sequence shown here is derived from an EMBL/GenBank/DDBJ whole genome shotgun (WGS) entry which is preliminary data.</text>
</comment>
<gene>
    <name evidence="1" type="ORF">GCM10007276_29930</name>
</gene>
<organism evidence="1 2">
    <name type="scientific">Agaricicola taiwanensis</name>
    <dbReference type="NCBI Taxonomy" id="591372"/>
    <lineage>
        <taxon>Bacteria</taxon>
        <taxon>Pseudomonadati</taxon>
        <taxon>Pseudomonadota</taxon>
        <taxon>Alphaproteobacteria</taxon>
        <taxon>Rhodobacterales</taxon>
        <taxon>Paracoccaceae</taxon>
        <taxon>Agaricicola</taxon>
    </lineage>
</organism>
<evidence type="ECO:0000313" key="2">
    <source>
        <dbReference type="Proteomes" id="UP000602745"/>
    </source>
</evidence>